<evidence type="ECO:0000256" key="6">
    <source>
        <dbReference type="ARBA" id="ARBA00022741"/>
    </source>
</evidence>
<evidence type="ECO:0000259" key="13">
    <source>
        <dbReference type="PROSITE" id="PS50893"/>
    </source>
</evidence>
<dbReference type="InterPro" id="IPR039421">
    <property type="entry name" value="Type_1_exporter"/>
</dbReference>
<dbReference type="Pfam" id="PF03412">
    <property type="entry name" value="Peptidase_C39"/>
    <property type="match status" value="1"/>
</dbReference>
<evidence type="ECO:0000256" key="8">
    <source>
        <dbReference type="ARBA" id="ARBA00022840"/>
    </source>
</evidence>
<dbReference type="CDD" id="cd18570">
    <property type="entry name" value="ABC_6TM_PCAT1_LagD_like"/>
    <property type="match status" value="1"/>
</dbReference>
<gene>
    <name evidence="16" type="ORF">SAMN05444380_1384</name>
</gene>
<dbReference type="Pfam" id="PF00005">
    <property type="entry name" value="ABC_tran"/>
    <property type="match status" value="1"/>
</dbReference>
<keyword evidence="6" id="KW-0547">Nucleotide-binding</keyword>
<dbReference type="PANTHER" id="PTHR43394">
    <property type="entry name" value="ATP-DEPENDENT PERMEASE MDL1, MITOCHONDRIAL"/>
    <property type="match status" value="1"/>
</dbReference>
<dbReference type="Gene3D" id="3.90.70.10">
    <property type="entry name" value="Cysteine proteinases"/>
    <property type="match status" value="1"/>
</dbReference>
<evidence type="ECO:0000313" key="16">
    <source>
        <dbReference type="EMBL" id="SFF09511.1"/>
    </source>
</evidence>
<dbReference type="GO" id="GO:0016887">
    <property type="term" value="F:ATP hydrolysis activity"/>
    <property type="evidence" value="ECO:0007669"/>
    <property type="project" value="InterPro"/>
</dbReference>
<dbReference type="GO" id="GO:0006508">
    <property type="term" value="P:proteolysis"/>
    <property type="evidence" value="ECO:0007669"/>
    <property type="project" value="UniProtKB-KW"/>
</dbReference>
<dbReference type="Gene3D" id="3.40.50.300">
    <property type="entry name" value="P-loop containing nucleotide triphosphate hydrolases"/>
    <property type="match status" value="1"/>
</dbReference>
<dbReference type="PROSITE" id="PS00211">
    <property type="entry name" value="ABC_TRANSPORTER_1"/>
    <property type="match status" value="1"/>
</dbReference>
<keyword evidence="2" id="KW-0813">Transport</keyword>
<feature type="domain" description="ABC transmembrane type-1" evidence="14">
    <location>
        <begin position="162"/>
        <end position="443"/>
    </location>
</feature>
<dbReference type="Proteomes" id="UP000181976">
    <property type="component" value="Unassembled WGS sequence"/>
</dbReference>
<dbReference type="SUPFAM" id="SSF52540">
    <property type="entry name" value="P-loop containing nucleoside triphosphate hydrolases"/>
    <property type="match status" value="1"/>
</dbReference>
<evidence type="ECO:0000256" key="5">
    <source>
        <dbReference type="ARBA" id="ARBA00022692"/>
    </source>
</evidence>
<protein>
    <submittedName>
        <fullName evidence="16">Bacteriocin-processing peptidase. Cysteine peptidase. MEROPS family C39</fullName>
    </submittedName>
</protein>
<evidence type="ECO:0000256" key="9">
    <source>
        <dbReference type="ARBA" id="ARBA00022967"/>
    </source>
</evidence>
<dbReference type="CDD" id="cd02418">
    <property type="entry name" value="Peptidase_C39B"/>
    <property type="match status" value="1"/>
</dbReference>
<feature type="transmembrane region" description="Helical" evidence="12">
    <location>
        <begin position="197"/>
        <end position="215"/>
    </location>
</feature>
<feature type="transmembrane region" description="Helical" evidence="12">
    <location>
        <begin position="160"/>
        <end position="182"/>
    </location>
</feature>
<keyword evidence="8" id="KW-0067">ATP-binding</keyword>
<evidence type="ECO:0000256" key="7">
    <source>
        <dbReference type="ARBA" id="ARBA00022801"/>
    </source>
</evidence>
<dbReference type="AlphaFoldDB" id="A0A1I2FYM1"/>
<reference evidence="16 17" key="1">
    <citation type="submission" date="2016-10" db="EMBL/GenBank/DDBJ databases">
        <authorList>
            <person name="de Groot N.N."/>
        </authorList>
    </citation>
    <scope>NUCLEOTIDE SEQUENCE [LARGE SCALE GENOMIC DNA]</scope>
    <source>
        <strain evidence="16 17">DSM 19012</strain>
    </source>
</reference>
<proteinExistence type="predicted"/>
<feature type="transmembrane region" description="Helical" evidence="12">
    <location>
        <begin position="390"/>
        <end position="408"/>
    </location>
</feature>
<comment type="subcellular location">
    <subcellularLocation>
        <location evidence="1">Cell membrane</location>
        <topology evidence="1">Multi-pass membrane protein</topology>
    </subcellularLocation>
</comment>
<dbReference type="SUPFAM" id="SSF90123">
    <property type="entry name" value="ABC transporter transmembrane region"/>
    <property type="match status" value="1"/>
</dbReference>
<dbReference type="InterPro" id="IPR005074">
    <property type="entry name" value="Peptidase_C39"/>
</dbReference>
<evidence type="ECO:0000256" key="12">
    <source>
        <dbReference type="SAM" id="Phobius"/>
    </source>
</evidence>
<keyword evidence="5 12" id="KW-0812">Transmembrane</keyword>
<evidence type="ECO:0000313" key="17">
    <source>
        <dbReference type="Proteomes" id="UP000181976"/>
    </source>
</evidence>
<organism evidence="16 17">
    <name type="scientific">Thermophagus xiamenensis</name>
    <dbReference type="NCBI Taxonomy" id="385682"/>
    <lineage>
        <taxon>Bacteria</taxon>
        <taxon>Pseudomonadati</taxon>
        <taxon>Bacteroidota</taxon>
        <taxon>Bacteroidia</taxon>
        <taxon>Marinilabiliales</taxon>
        <taxon>Marinilabiliaceae</taxon>
        <taxon>Thermophagus</taxon>
    </lineage>
</organism>
<dbReference type="NCBIfam" id="TIGR01193">
    <property type="entry name" value="bacteriocin_ABC"/>
    <property type="match status" value="1"/>
</dbReference>
<dbReference type="InterPro" id="IPR017871">
    <property type="entry name" value="ABC_transporter-like_CS"/>
</dbReference>
<dbReference type="InterPro" id="IPR005897">
    <property type="entry name" value="Pept_C39_ABC_bacteriocin"/>
</dbReference>
<dbReference type="GO" id="GO:0043214">
    <property type="term" value="F:ABC-type bacteriocin transporter activity"/>
    <property type="evidence" value="ECO:0007669"/>
    <property type="project" value="InterPro"/>
</dbReference>
<evidence type="ECO:0000256" key="11">
    <source>
        <dbReference type="ARBA" id="ARBA00023136"/>
    </source>
</evidence>
<evidence type="ECO:0000256" key="2">
    <source>
        <dbReference type="ARBA" id="ARBA00022448"/>
    </source>
</evidence>
<dbReference type="GO" id="GO:0008234">
    <property type="term" value="F:cysteine-type peptidase activity"/>
    <property type="evidence" value="ECO:0007669"/>
    <property type="project" value="InterPro"/>
</dbReference>
<keyword evidence="3" id="KW-1003">Cell membrane</keyword>
<feature type="transmembrane region" description="Helical" evidence="12">
    <location>
        <begin position="276"/>
        <end position="296"/>
    </location>
</feature>
<keyword evidence="7" id="KW-0378">Hydrolase</keyword>
<evidence type="ECO:0000256" key="4">
    <source>
        <dbReference type="ARBA" id="ARBA00022670"/>
    </source>
</evidence>
<dbReference type="OrthoDB" id="9760358at2"/>
<keyword evidence="11 12" id="KW-0472">Membrane</keyword>
<dbReference type="eggNOG" id="COG2274">
    <property type="taxonomic scope" value="Bacteria"/>
</dbReference>
<name>A0A1I2FYM1_9BACT</name>
<dbReference type="GO" id="GO:0015421">
    <property type="term" value="F:ABC-type oligopeptide transporter activity"/>
    <property type="evidence" value="ECO:0007669"/>
    <property type="project" value="TreeGrafter"/>
</dbReference>
<dbReference type="PROSITE" id="PS50990">
    <property type="entry name" value="PEPTIDASE_C39"/>
    <property type="match status" value="1"/>
</dbReference>
<keyword evidence="17" id="KW-1185">Reference proteome</keyword>
<feature type="domain" description="ABC transporter" evidence="13">
    <location>
        <begin position="476"/>
        <end position="711"/>
    </location>
</feature>
<dbReference type="Gene3D" id="1.20.1560.10">
    <property type="entry name" value="ABC transporter type 1, transmembrane domain"/>
    <property type="match status" value="1"/>
</dbReference>
<keyword evidence="10 12" id="KW-1133">Transmembrane helix</keyword>
<sequence>MSVKIKQRDITDCGAACLASVAAHYKLKLPVSRIRQMAETDKKGTNMLGLLKASEKMGFTAKGVKGGVDALPKIPLPAIAHVVVNRVLHHYVVIYKVKDDRVEYMDPGDGQMHKITVSEFAEIWTGVLLLMVPGEDFTQANEKVSNLRRFVFLLKPHKSILIQALLGAVIYTILGLSTSVYIQKITDNVLVYGNTNLLNVLSIGMVVLLIFQIFIGASKSVLMLRTGQKIDAQLILGYYKHLLKLPQRFFDTMRVGEIISRINDAVKIRVFINDTAVSLIVNVFIVIFSFSLMFIYSWKLALIMALVIPLYSVVYYLVNYLNRKRERKLMENAADLESQLVESLNSVKTIKQFGLEDFANIKTETRFITLLKTVYKSGINSVFAGNSSEFLNRAFIIILLWTGSYFVIDQSITPGELLSFYAILGYFTSPAAQLVGVNKTIQNALIASDRLFEIMDLEREADDDKIELREDLIGDIRFANIKFSYGTRVDVFDNFSLLIPKGKLTAIIGESGSGKTTLASLLQKLYPLTDGSIYIGDHNINYFTNQSLRRLVASVPQKLDLFAGNVIENIAVGEFHPDMERILTICRQLGILDFIEKLPAGFETYLGENGASVSGGQKQRLAIARALYKNPEILLLDEATSSLDPESESYVQKAIDQLKSEGKTIIVIAHRLSTVMEADKIVVLGNGRLIEEGTHFDLYKKHGKYFQMWQKQMPPVLSEF</sequence>
<dbReference type="PROSITE" id="PS50929">
    <property type="entry name" value="ABC_TM1F"/>
    <property type="match status" value="1"/>
</dbReference>
<dbReference type="GO" id="GO:0005886">
    <property type="term" value="C:plasma membrane"/>
    <property type="evidence" value="ECO:0007669"/>
    <property type="project" value="UniProtKB-SubCell"/>
</dbReference>
<dbReference type="InterPro" id="IPR036640">
    <property type="entry name" value="ABC1_TM_sf"/>
</dbReference>
<dbReference type="FunFam" id="3.40.50.300:FF:000218">
    <property type="entry name" value="Multidrug ABC transporter ATP-binding protein"/>
    <property type="match status" value="1"/>
</dbReference>
<dbReference type="InterPro" id="IPR011527">
    <property type="entry name" value="ABC1_TM_dom"/>
</dbReference>
<keyword evidence="4" id="KW-0645">Protease</keyword>
<evidence type="ECO:0000259" key="14">
    <source>
        <dbReference type="PROSITE" id="PS50929"/>
    </source>
</evidence>
<feature type="domain" description="Peptidase C39" evidence="15">
    <location>
        <begin position="7"/>
        <end position="131"/>
    </location>
</feature>
<dbReference type="STRING" id="385682.SAMN05444380_1384"/>
<dbReference type="InterPro" id="IPR027417">
    <property type="entry name" value="P-loop_NTPase"/>
</dbReference>
<dbReference type="SMART" id="SM00382">
    <property type="entry name" value="AAA"/>
    <property type="match status" value="1"/>
</dbReference>
<evidence type="ECO:0000256" key="1">
    <source>
        <dbReference type="ARBA" id="ARBA00004651"/>
    </source>
</evidence>
<feature type="transmembrane region" description="Helical" evidence="12">
    <location>
        <begin position="302"/>
        <end position="321"/>
    </location>
</feature>
<dbReference type="InterPro" id="IPR003593">
    <property type="entry name" value="AAA+_ATPase"/>
</dbReference>
<dbReference type="GO" id="GO:0005524">
    <property type="term" value="F:ATP binding"/>
    <property type="evidence" value="ECO:0007669"/>
    <property type="project" value="UniProtKB-KW"/>
</dbReference>
<evidence type="ECO:0000256" key="3">
    <source>
        <dbReference type="ARBA" id="ARBA00022475"/>
    </source>
</evidence>
<dbReference type="PANTHER" id="PTHR43394:SF1">
    <property type="entry name" value="ATP-BINDING CASSETTE SUB-FAMILY B MEMBER 10, MITOCHONDRIAL"/>
    <property type="match status" value="1"/>
</dbReference>
<keyword evidence="9" id="KW-1278">Translocase</keyword>
<evidence type="ECO:0000256" key="10">
    <source>
        <dbReference type="ARBA" id="ARBA00022989"/>
    </source>
</evidence>
<dbReference type="InterPro" id="IPR003439">
    <property type="entry name" value="ABC_transporter-like_ATP-bd"/>
</dbReference>
<dbReference type="Pfam" id="PF00664">
    <property type="entry name" value="ABC_membrane"/>
    <property type="match status" value="1"/>
</dbReference>
<dbReference type="PROSITE" id="PS50893">
    <property type="entry name" value="ABC_TRANSPORTER_2"/>
    <property type="match status" value="1"/>
</dbReference>
<dbReference type="EMBL" id="FONA01000038">
    <property type="protein sequence ID" value="SFF09511.1"/>
    <property type="molecule type" value="Genomic_DNA"/>
</dbReference>
<accession>A0A1I2FYM1</accession>
<dbReference type="RefSeq" id="WP_044138553.1">
    <property type="nucleotide sequence ID" value="NZ_AFSL01000028.1"/>
</dbReference>
<evidence type="ECO:0000259" key="15">
    <source>
        <dbReference type="PROSITE" id="PS50990"/>
    </source>
</evidence>
<dbReference type="InParanoid" id="A0A1I2FYM1"/>